<feature type="transmembrane region" description="Helical" evidence="10">
    <location>
        <begin position="103"/>
        <end position="123"/>
    </location>
</feature>
<keyword evidence="4 10" id="KW-1133">Transmembrane helix</keyword>
<dbReference type="GO" id="GO:0022857">
    <property type="term" value="F:transmembrane transporter activity"/>
    <property type="evidence" value="ECO:0007669"/>
    <property type="project" value="InterPro"/>
</dbReference>
<dbReference type="Proteomes" id="UP000244073">
    <property type="component" value="Unassembled WGS sequence"/>
</dbReference>
<feature type="compositionally biased region" description="Basic and acidic residues" evidence="9">
    <location>
        <begin position="575"/>
        <end position="585"/>
    </location>
</feature>
<feature type="compositionally biased region" description="Low complexity" evidence="9">
    <location>
        <begin position="586"/>
        <end position="600"/>
    </location>
</feature>
<keyword evidence="3 10" id="KW-0812">Transmembrane</keyword>
<dbReference type="PANTHER" id="PTHR23501">
    <property type="entry name" value="MAJOR FACILITATOR SUPERFAMILY"/>
    <property type="match status" value="1"/>
</dbReference>
<gene>
    <name evidence="12" type="ORF">P175DRAFT_0489054</name>
</gene>
<dbReference type="InterPro" id="IPR011701">
    <property type="entry name" value="MFS"/>
</dbReference>
<dbReference type="PROSITE" id="PS50850">
    <property type="entry name" value="MFS"/>
    <property type="match status" value="1"/>
</dbReference>
<sequence length="600" mass="64673">MASSFTPPSTDNARIQMNEITHISDSLSEDLADQHGVEGSTKQCNSQTTEAFNTTSEAPNPRSNLRIFATMIALSLSLFIAALDQTIVATATPTISADLHSGAGYVWIGGAYLLANAASANIWANLSDIWGRKPILLSAVALFFAASIICATAVNMPMLIAGRALQGIAGGGLLQLVLITISDLFSLPAANNTIRLRSLFMGLIEFIWTIAGALGPVLGGTFTESISWRWIFWINLPVCGTAFLLLILCLDVHNPRTPVFDGIKAIDWFGSVSILAISLMVLLGLNFGGDAFPWSSPKVICLIVFGSLMSIAFIYAEKRLAKYPLMPLGIFKNRSNIACFLVGFTHSFVFLGAEYYLPLYFQSAKEATPFHSGLMILPFVLTESTSSLLAGITIHRTGRYRELIWLGTTLVVLGPGLFINYSPDSSLGKIIGYQLVAGWGCGLLFFPPLLALQSNIPQQETATATATFGFVRNVAMAMSVVIGGVVFQNSMNLKQASLRDAGLSTSLLDEFTGAEAAANVLSVQTIPDPLQRMAVKNAFAWSVRNIWILYTCLAAIGLVASALITKQHLSKEHVETKTGLREKSPSSETQTQSSEVTEQY</sequence>
<evidence type="ECO:0000259" key="11">
    <source>
        <dbReference type="PROSITE" id="PS50850"/>
    </source>
</evidence>
<feature type="transmembrane region" description="Helical" evidence="10">
    <location>
        <begin position="135"/>
        <end position="156"/>
    </location>
</feature>
<dbReference type="AlphaFoldDB" id="A0A2T5M5T2"/>
<organism evidence="12 13">
    <name type="scientific">Aspergillus ochraceoroseus IBT 24754</name>
    <dbReference type="NCBI Taxonomy" id="1392256"/>
    <lineage>
        <taxon>Eukaryota</taxon>
        <taxon>Fungi</taxon>
        <taxon>Dikarya</taxon>
        <taxon>Ascomycota</taxon>
        <taxon>Pezizomycotina</taxon>
        <taxon>Eurotiomycetes</taxon>
        <taxon>Eurotiomycetidae</taxon>
        <taxon>Eurotiales</taxon>
        <taxon>Aspergillaceae</taxon>
        <taxon>Aspergillus</taxon>
        <taxon>Aspergillus subgen. Nidulantes</taxon>
    </lineage>
</organism>
<evidence type="ECO:0000256" key="6">
    <source>
        <dbReference type="ARBA" id="ARBA00057269"/>
    </source>
</evidence>
<feature type="transmembrane region" description="Helical" evidence="10">
    <location>
        <begin position="199"/>
        <end position="218"/>
    </location>
</feature>
<feature type="region of interest" description="Disordered" evidence="9">
    <location>
        <begin position="575"/>
        <end position="600"/>
    </location>
</feature>
<feature type="transmembrane region" description="Helical" evidence="10">
    <location>
        <begin position="230"/>
        <end position="253"/>
    </location>
</feature>
<dbReference type="FunFam" id="1.20.1250.20:FF:000196">
    <property type="entry name" value="MFS toxin efflux pump (AflT)"/>
    <property type="match status" value="1"/>
</dbReference>
<feature type="transmembrane region" description="Helical" evidence="10">
    <location>
        <begin position="168"/>
        <end position="187"/>
    </location>
</feature>
<dbReference type="GeneID" id="63812595"/>
<feature type="transmembrane region" description="Helical" evidence="10">
    <location>
        <begin position="65"/>
        <end position="83"/>
    </location>
</feature>
<evidence type="ECO:0000313" key="13">
    <source>
        <dbReference type="Proteomes" id="UP000244073"/>
    </source>
</evidence>
<comment type="subcellular location">
    <subcellularLocation>
        <location evidence="1">Vacuole membrane</location>
        <topology evidence="1">Multi-pass membrane protein</topology>
    </subcellularLocation>
</comment>
<dbReference type="PANTHER" id="PTHR23501:SF158">
    <property type="entry name" value="TRANSPORTER, PUTATIVE (AFU_ORTHOLOGUE AFUA_5G14490)-RELATED"/>
    <property type="match status" value="1"/>
</dbReference>
<dbReference type="CDD" id="cd17502">
    <property type="entry name" value="MFS_Azr1_MDR_like"/>
    <property type="match status" value="1"/>
</dbReference>
<comment type="similarity">
    <text evidence="2">Belongs to the major facilitator superfamily. TCR/Tet family.</text>
</comment>
<dbReference type="Gene3D" id="1.20.1250.20">
    <property type="entry name" value="MFS general substrate transporter like domains"/>
    <property type="match status" value="1"/>
</dbReference>
<evidence type="ECO:0000256" key="3">
    <source>
        <dbReference type="ARBA" id="ARBA00022692"/>
    </source>
</evidence>
<name>A0A2T5M5T2_9EURO</name>
<dbReference type="VEuPathDB" id="FungiDB:P175DRAFT_0489054"/>
<feature type="transmembrane region" description="Helical" evidence="10">
    <location>
        <begin position="265"/>
        <end position="285"/>
    </location>
</feature>
<evidence type="ECO:0000256" key="1">
    <source>
        <dbReference type="ARBA" id="ARBA00004128"/>
    </source>
</evidence>
<evidence type="ECO:0000256" key="10">
    <source>
        <dbReference type="SAM" id="Phobius"/>
    </source>
</evidence>
<dbReference type="InterPro" id="IPR020846">
    <property type="entry name" value="MFS_dom"/>
</dbReference>
<feature type="transmembrane region" description="Helical" evidence="10">
    <location>
        <begin position="464"/>
        <end position="487"/>
    </location>
</feature>
<feature type="compositionally biased region" description="Polar residues" evidence="9">
    <location>
        <begin position="40"/>
        <end position="58"/>
    </location>
</feature>
<dbReference type="EMBL" id="MSFN02000001">
    <property type="protein sequence ID" value="PTU23866.1"/>
    <property type="molecule type" value="Genomic_DNA"/>
</dbReference>
<dbReference type="FunFam" id="1.20.1720.10:FF:000014">
    <property type="entry name" value="MFS drug transporter, putative"/>
    <property type="match status" value="1"/>
</dbReference>
<feature type="transmembrane region" description="Helical" evidence="10">
    <location>
        <begin position="369"/>
        <end position="391"/>
    </location>
</feature>
<protein>
    <recommendedName>
        <fullName evidence="7">Efflux pump dotC</fullName>
    </recommendedName>
    <alternativeName>
        <fullName evidence="8">Dothistromin biosynthesis protein C</fullName>
    </alternativeName>
</protein>
<evidence type="ECO:0000256" key="5">
    <source>
        <dbReference type="ARBA" id="ARBA00023136"/>
    </source>
</evidence>
<feature type="transmembrane region" description="Helical" evidence="10">
    <location>
        <begin position="546"/>
        <end position="564"/>
    </location>
</feature>
<evidence type="ECO:0000256" key="9">
    <source>
        <dbReference type="SAM" id="MobiDB-lite"/>
    </source>
</evidence>
<feature type="transmembrane region" description="Helical" evidence="10">
    <location>
        <begin position="337"/>
        <end position="357"/>
    </location>
</feature>
<dbReference type="SUPFAM" id="SSF103473">
    <property type="entry name" value="MFS general substrate transporter"/>
    <property type="match status" value="1"/>
</dbReference>
<feature type="domain" description="Major facilitator superfamily (MFS) profile" evidence="11">
    <location>
        <begin position="70"/>
        <end position="569"/>
    </location>
</feature>
<accession>A0A2T5M5T2</accession>
<proteinExistence type="inferred from homology"/>
<dbReference type="GO" id="GO:0005774">
    <property type="term" value="C:vacuolar membrane"/>
    <property type="evidence" value="ECO:0007669"/>
    <property type="project" value="UniProtKB-SubCell"/>
</dbReference>
<dbReference type="Pfam" id="PF07690">
    <property type="entry name" value="MFS_1"/>
    <property type="match status" value="1"/>
</dbReference>
<reference evidence="12 13" key="1">
    <citation type="journal article" date="2018" name="Proc. Natl. Acad. Sci. U.S.A.">
        <title>Linking secondary metabolites to gene clusters through genome sequencing of six diverse Aspergillus species.</title>
        <authorList>
            <person name="Kaerboelling I."/>
            <person name="Vesth T.C."/>
            <person name="Frisvad J.C."/>
            <person name="Nybo J.L."/>
            <person name="Theobald S."/>
            <person name="Kuo A."/>
            <person name="Bowyer P."/>
            <person name="Matsuda Y."/>
            <person name="Mondo S."/>
            <person name="Lyhne E.K."/>
            <person name="Kogle M.E."/>
            <person name="Clum A."/>
            <person name="Lipzen A."/>
            <person name="Salamov A."/>
            <person name="Ngan C.Y."/>
            <person name="Daum C."/>
            <person name="Chiniquy J."/>
            <person name="Barry K."/>
            <person name="LaButti K."/>
            <person name="Haridas S."/>
            <person name="Simmons B.A."/>
            <person name="Magnuson J.K."/>
            <person name="Mortensen U.H."/>
            <person name="Larsen T.O."/>
            <person name="Grigoriev I.V."/>
            <person name="Baker S.E."/>
            <person name="Andersen M.R."/>
        </authorList>
    </citation>
    <scope>NUCLEOTIDE SEQUENCE [LARGE SCALE GENOMIC DNA]</scope>
    <source>
        <strain evidence="12 13">IBT 24754</strain>
    </source>
</reference>
<dbReference type="GO" id="GO:0005886">
    <property type="term" value="C:plasma membrane"/>
    <property type="evidence" value="ECO:0007669"/>
    <property type="project" value="TreeGrafter"/>
</dbReference>
<comment type="function">
    <text evidence="6">Efflux pump; part of the gene cluster that mediates the biosynthesis of dothistromin (DOTH), a polyketide toxin very similar in structure to the aflatoxin precursor, versicolorin B. One function of dotC may be to transport early-stage dothistromin biosynthetic intermediates from the cytoplasm into vacuoles, thereby affecting the rate of dothistromin production.</text>
</comment>
<dbReference type="RefSeq" id="XP_040755258.1">
    <property type="nucleotide sequence ID" value="XM_040895713.1"/>
</dbReference>
<feature type="transmembrane region" description="Helical" evidence="10">
    <location>
        <begin position="297"/>
        <end position="316"/>
    </location>
</feature>
<feature type="region of interest" description="Disordered" evidence="9">
    <location>
        <begin position="35"/>
        <end position="58"/>
    </location>
</feature>
<comment type="caution">
    <text evidence="12">The sequence shown here is derived from an EMBL/GenBank/DDBJ whole genome shotgun (WGS) entry which is preliminary data.</text>
</comment>
<dbReference type="Gene3D" id="1.20.1720.10">
    <property type="entry name" value="Multidrug resistance protein D"/>
    <property type="match status" value="1"/>
</dbReference>
<feature type="transmembrane region" description="Helical" evidence="10">
    <location>
        <begin position="433"/>
        <end position="452"/>
    </location>
</feature>
<evidence type="ECO:0000256" key="4">
    <source>
        <dbReference type="ARBA" id="ARBA00022989"/>
    </source>
</evidence>
<feature type="transmembrane region" description="Helical" evidence="10">
    <location>
        <begin position="403"/>
        <end position="421"/>
    </location>
</feature>
<evidence type="ECO:0000313" key="12">
    <source>
        <dbReference type="EMBL" id="PTU23866.1"/>
    </source>
</evidence>
<dbReference type="OrthoDB" id="10021397at2759"/>
<dbReference type="InterPro" id="IPR036259">
    <property type="entry name" value="MFS_trans_sf"/>
</dbReference>
<evidence type="ECO:0000256" key="7">
    <source>
        <dbReference type="ARBA" id="ARBA00069956"/>
    </source>
</evidence>
<evidence type="ECO:0000256" key="2">
    <source>
        <dbReference type="ARBA" id="ARBA00007520"/>
    </source>
</evidence>
<evidence type="ECO:0000256" key="8">
    <source>
        <dbReference type="ARBA" id="ARBA00083178"/>
    </source>
</evidence>
<keyword evidence="5 10" id="KW-0472">Membrane</keyword>